<dbReference type="EMBL" id="PZFK01000005">
    <property type="protein sequence ID" value="PTI30407.1"/>
    <property type="molecule type" value="Genomic_DNA"/>
</dbReference>
<dbReference type="Proteomes" id="UP000241209">
    <property type="component" value="Unassembled WGS sequence"/>
</dbReference>
<evidence type="ECO:0000256" key="4">
    <source>
        <dbReference type="ARBA" id="ARBA00022801"/>
    </source>
</evidence>
<dbReference type="GO" id="GO:0008236">
    <property type="term" value="F:serine-type peptidase activity"/>
    <property type="evidence" value="ECO:0007669"/>
    <property type="project" value="UniProtKB-KW"/>
</dbReference>
<dbReference type="EC" id="3.4.21.-" evidence="7"/>
<protein>
    <recommendedName>
        <fullName evidence="7">Serine protease</fullName>
        <ecNumber evidence="7">3.4.21.-</ecNumber>
    </recommendedName>
</protein>
<evidence type="ECO:0000256" key="2">
    <source>
        <dbReference type="ARBA" id="ARBA00022670"/>
    </source>
</evidence>
<keyword evidence="2 7" id="KW-0645">Protease</keyword>
<dbReference type="InterPro" id="IPR043504">
    <property type="entry name" value="Peptidase_S1_PA_chymotrypsin"/>
</dbReference>
<keyword evidence="3" id="KW-0732">Signal</keyword>
<keyword evidence="5 7" id="KW-0720">Serine protease</keyword>
<sequence>MLYLKLYLVLLISVFNYIFVPNDETATYKDTFTKATHSDYDDAFNLGSQIPNDSLTLKPYNTHSKNHIQGIGKVSSDDTGKSGSGATGFVIDDHTIITASHVASDDDGNKETKQFYFYPSKSDQQIPMKFKVKKFYKSSERDVAVLITEQRLSKKVKPLQLASEQEIKNMKSKEPLYMLGYPNEHQYNGQLMYQSKGYFLKPTKDYIEYIGHLHRTVGFSGSPVFNKDNHVVGIHAHGIRPEIKMNHQSTRDIYTGGPLLTGKTRDFINQHRE</sequence>
<evidence type="ECO:0000256" key="1">
    <source>
        <dbReference type="ARBA" id="ARBA00008764"/>
    </source>
</evidence>
<evidence type="ECO:0000313" key="9">
    <source>
        <dbReference type="Proteomes" id="UP000241209"/>
    </source>
</evidence>
<comment type="caution">
    <text evidence="8">The sequence shown here is derived from an EMBL/GenBank/DDBJ whole genome shotgun (WGS) entry which is preliminary data.</text>
</comment>
<dbReference type="Pfam" id="PF13365">
    <property type="entry name" value="Trypsin_2"/>
    <property type="match status" value="1"/>
</dbReference>
<dbReference type="GeneID" id="64117927"/>
<evidence type="ECO:0000256" key="6">
    <source>
        <dbReference type="PIRSR" id="PIRSR608256-1"/>
    </source>
</evidence>
<evidence type="ECO:0000256" key="7">
    <source>
        <dbReference type="RuleBase" id="RU004296"/>
    </source>
</evidence>
<dbReference type="GO" id="GO:0006508">
    <property type="term" value="P:proteolysis"/>
    <property type="evidence" value="ECO:0007669"/>
    <property type="project" value="UniProtKB-KW"/>
</dbReference>
<keyword evidence="4 7" id="KW-0378">Hydrolase</keyword>
<dbReference type="PANTHER" id="PTHR15462:SF8">
    <property type="entry name" value="SERINE PROTEASE"/>
    <property type="match status" value="1"/>
</dbReference>
<dbReference type="SUPFAM" id="SSF50494">
    <property type="entry name" value="Trypsin-like serine proteases"/>
    <property type="match status" value="1"/>
</dbReference>
<feature type="active site" description="Charge relay system" evidence="6">
    <location>
        <position position="220"/>
    </location>
</feature>
<feature type="active site" description="Charge relay system" evidence="6">
    <location>
        <position position="101"/>
    </location>
</feature>
<evidence type="ECO:0000256" key="5">
    <source>
        <dbReference type="ARBA" id="ARBA00022825"/>
    </source>
</evidence>
<dbReference type="AlphaFoldDB" id="A0A2T4PVD8"/>
<organism evidence="8 9">
    <name type="scientific">Mammaliicoccus vitulinus</name>
    <dbReference type="NCBI Taxonomy" id="71237"/>
    <lineage>
        <taxon>Bacteria</taxon>
        <taxon>Bacillati</taxon>
        <taxon>Bacillota</taxon>
        <taxon>Bacilli</taxon>
        <taxon>Bacillales</taxon>
        <taxon>Staphylococcaceae</taxon>
        <taxon>Mammaliicoccus</taxon>
    </lineage>
</organism>
<dbReference type="STRING" id="1167632.GCA_000286335_01235"/>
<evidence type="ECO:0000313" key="8">
    <source>
        <dbReference type="EMBL" id="PTI30407.1"/>
    </source>
</evidence>
<dbReference type="Gene3D" id="2.40.10.10">
    <property type="entry name" value="Trypsin-like serine proteases"/>
    <property type="match status" value="2"/>
</dbReference>
<feature type="active site" description="Charge relay system" evidence="6">
    <location>
        <position position="142"/>
    </location>
</feature>
<name>A0A2T4PVD8_9STAP</name>
<dbReference type="InterPro" id="IPR050966">
    <property type="entry name" value="Glutamyl_endopeptidase"/>
</dbReference>
<reference evidence="8 9" key="1">
    <citation type="journal article" date="2016" name="Front. Microbiol.">
        <title>Comprehensive Phylogenetic Analysis of Bovine Non-aureus Staphylococci Species Based on Whole-Genome Sequencing.</title>
        <authorList>
            <person name="Naushad S."/>
            <person name="Barkema H.W."/>
            <person name="Luby C."/>
            <person name="Condas L.A."/>
            <person name="Nobrega D.B."/>
            <person name="Carson D.A."/>
            <person name="De Buck J."/>
        </authorList>
    </citation>
    <scope>NUCLEOTIDE SEQUENCE [LARGE SCALE GENOMIC DNA]</scope>
    <source>
        <strain evidence="8 9">SNUC 2204</strain>
    </source>
</reference>
<dbReference type="InterPro" id="IPR009003">
    <property type="entry name" value="Peptidase_S1_PA"/>
</dbReference>
<gene>
    <name evidence="8" type="ORF">BU072_03085</name>
</gene>
<dbReference type="PRINTS" id="PR00839">
    <property type="entry name" value="V8PROTEASE"/>
</dbReference>
<proteinExistence type="inferred from homology"/>
<comment type="similarity">
    <text evidence="1 7">Belongs to the peptidase S1B family.</text>
</comment>
<dbReference type="PANTHER" id="PTHR15462">
    <property type="entry name" value="SERINE PROTEASE"/>
    <property type="match status" value="1"/>
</dbReference>
<accession>A0A2T4PVD8</accession>
<dbReference type="InterPro" id="IPR008256">
    <property type="entry name" value="Peptidase_S1B"/>
</dbReference>
<evidence type="ECO:0000256" key="3">
    <source>
        <dbReference type="ARBA" id="ARBA00022729"/>
    </source>
</evidence>
<dbReference type="RefSeq" id="WP_107537074.1">
    <property type="nucleotide sequence ID" value="NZ_BMDF01000008.1"/>
</dbReference>